<accession>A0AAV4WBD3</accession>
<reference evidence="2 3" key="1">
    <citation type="submission" date="2021-06" db="EMBL/GenBank/DDBJ databases">
        <title>Caerostris extrusa draft genome.</title>
        <authorList>
            <person name="Kono N."/>
            <person name="Arakawa K."/>
        </authorList>
    </citation>
    <scope>NUCLEOTIDE SEQUENCE [LARGE SCALE GENOMIC DNA]</scope>
</reference>
<proteinExistence type="predicted"/>
<feature type="compositionally biased region" description="Basic residues" evidence="1">
    <location>
        <begin position="1"/>
        <end position="10"/>
    </location>
</feature>
<keyword evidence="3" id="KW-1185">Reference proteome</keyword>
<gene>
    <name evidence="2" type="ORF">CEXT_387971</name>
</gene>
<feature type="region of interest" description="Disordered" evidence="1">
    <location>
        <begin position="1"/>
        <end position="28"/>
    </location>
</feature>
<evidence type="ECO:0000313" key="3">
    <source>
        <dbReference type="Proteomes" id="UP001054945"/>
    </source>
</evidence>
<organism evidence="2 3">
    <name type="scientific">Caerostris extrusa</name>
    <name type="common">Bark spider</name>
    <name type="synonym">Caerostris bankana</name>
    <dbReference type="NCBI Taxonomy" id="172846"/>
    <lineage>
        <taxon>Eukaryota</taxon>
        <taxon>Metazoa</taxon>
        <taxon>Ecdysozoa</taxon>
        <taxon>Arthropoda</taxon>
        <taxon>Chelicerata</taxon>
        <taxon>Arachnida</taxon>
        <taxon>Araneae</taxon>
        <taxon>Araneomorphae</taxon>
        <taxon>Entelegynae</taxon>
        <taxon>Araneoidea</taxon>
        <taxon>Araneidae</taxon>
        <taxon>Caerostris</taxon>
    </lineage>
</organism>
<protein>
    <submittedName>
        <fullName evidence="2">Uncharacterized protein</fullName>
    </submittedName>
</protein>
<sequence length="148" mass="16863">MDFHKVRISRSHLPPDSQPRVDSGKSREHHNIAEVNFPFWGDWGSSETNQAKVSPACIMVLCGSLDCLSVKKQMFEIDPFRETTTRTRAIRSVNQFVYPATNLDPFKQLLAALHYRNDDSNAKSAPEIVANPNFDQSPRKMSRVIEMD</sequence>
<comment type="caution">
    <text evidence="2">The sequence shown here is derived from an EMBL/GenBank/DDBJ whole genome shotgun (WGS) entry which is preliminary data.</text>
</comment>
<evidence type="ECO:0000256" key="1">
    <source>
        <dbReference type="SAM" id="MobiDB-lite"/>
    </source>
</evidence>
<evidence type="ECO:0000313" key="2">
    <source>
        <dbReference type="EMBL" id="GIY79937.1"/>
    </source>
</evidence>
<dbReference type="EMBL" id="BPLR01015945">
    <property type="protein sequence ID" value="GIY79937.1"/>
    <property type="molecule type" value="Genomic_DNA"/>
</dbReference>
<dbReference type="Proteomes" id="UP001054945">
    <property type="component" value="Unassembled WGS sequence"/>
</dbReference>
<dbReference type="AlphaFoldDB" id="A0AAV4WBD3"/>
<name>A0AAV4WBD3_CAEEX</name>